<name>A0A367K543_RHIAZ</name>
<keyword evidence="1" id="KW-1133">Transmembrane helix</keyword>
<keyword evidence="1" id="KW-0812">Transmembrane</keyword>
<organism evidence="2 3">
    <name type="scientific">Rhizopus azygosporus</name>
    <name type="common">Rhizopus microsporus var. azygosporus</name>
    <dbReference type="NCBI Taxonomy" id="86630"/>
    <lineage>
        <taxon>Eukaryota</taxon>
        <taxon>Fungi</taxon>
        <taxon>Fungi incertae sedis</taxon>
        <taxon>Mucoromycota</taxon>
        <taxon>Mucoromycotina</taxon>
        <taxon>Mucoromycetes</taxon>
        <taxon>Mucorales</taxon>
        <taxon>Mucorineae</taxon>
        <taxon>Rhizopodaceae</taxon>
        <taxon>Rhizopus</taxon>
    </lineage>
</organism>
<accession>A0A367K543</accession>
<feature type="transmembrane region" description="Helical" evidence="1">
    <location>
        <begin position="239"/>
        <end position="258"/>
    </location>
</feature>
<feature type="transmembrane region" description="Helical" evidence="1">
    <location>
        <begin position="183"/>
        <end position="201"/>
    </location>
</feature>
<dbReference type="Proteomes" id="UP000252139">
    <property type="component" value="Unassembled WGS sequence"/>
</dbReference>
<dbReference type="STRING" id="86630.A0A367K543"/>
<proteinExistence type="predicted"/>
<evidence type="ECO:0000313" key="2">
    <source>
        <dbReference type="EMBL" id="RCH97307.1"/>
    </source>
</evidence>
<dbReference type="OrthoDB" id="3032844at2759"/>
<protein>
    <submittedName>
        <fullName evidence="2">Uncharacterized protein</fullName>
    </submittedName>
</protein>
<reference evidence="2 3" key="1">
    <citation type="journal article" date="2018" name="G3 (Bethesda)">
        <title>Phylogenetic and Phylogenomic Definition of Rhizopus Species.</title>
        <authorList>
            <person name="Gryganskyi A.P."/>
            <person name="Golan J."/>
            <person name="Dolatabadi S."/>
            <person name="Mondo S."/>
            <person name="Robb S."/>
            <person name="Idnurm A."/>
            <person name="Muszewska A."/>
            <person name="Steczkiewicz K."/>
            <person name="Masonjones S."/>
            <person name="Liao H.L."/>
            <person name="Gajdeczka M.T."/>
            <person name="Anike F."/>
            <person name="Vuek A."/>
            <person name="Anishchenko I.M."/>
            <person name="Voigt K."/>
            <person name="de Hoog G.S."/>
            <person name="Smith M.E."/>
            <person name="Heitman J."/>
            <person name="Vilgalys R."/>
            <person name="Stajich J.E."/>
        </authorList>
    </citation>
    <scope>NUCLEOTIDE SEQUENCE [LARGE SCALE GENOMIC DNA]</scope>
    <source>
        <strain evidence="2 3">CBS 357.93</strain>
    </source>
</reference>
<dbReference type="EMBL" id="PJQL01000288">
    <property type="protein sequence ID" value="RCH97307.1"/>
    <property type="molecule type" value="Genomic_DNA"/>
</dbReference>
<feature type="transmembrane region" description="Helical" evidence="1">
    <location>
        <begin position="109"/>
        <end position="131"/>
    </location>
</feature>
<comment type="caution">
    <text evidence="2">The sequence shown here is derived from an EMBL/GenBank/DDBJ whole genome shotgun (WGS) entry which is preliminary data.</text>
</comment>
<evidence type="ECO:0000256" key="1">
    <source>
        <dbReference type="SAM" id="Phobius"/>
    </source>
</evidence>
<feature type="transmembrane region" description="Helical" evidence="1">
    <location>
        <begin position="44"/>
        <end position="61"/>
    </location>
</feature>
<dbReference type="AlphaFoldDB" id="A0A367K543"/>
<feature type="transmembrane region" description="Helical" evidence="1">
    <location>
        <begin position="207"/>
        <end position="230"/>
    </location>
</feature>
<evidence type="ECO:0000313" key="3">
    <source>
        <dbReference type="Proteomes" id="UP000252139"/>
    </source>
</evidence>
<keyword evidence="1" id="KW-0472">Membrane</keyword>
<keyword evidence="3" id="KW-1185">Reference proteome</keyword>
<gene>
    <name evidence="2" type="ORF">CU097_010839</name>
</gene>
<feature type="transmembrane region" description="Helical" evidence="1">
    <location>
        <begin position="151"/>
        <end position="171"/>
    </location>
</feature>
<sequence length="469" mass="53345">MDDSNSTSFGSVFASGIQDVTAVTSVLGTDVSGTNAGLALTKEYLFPAVYGMSMFGVLGLAKHIVNSFLPLHVVKNLGIKVEKFDTKTAYMNKMSENVRICIRVPGYGGSIWIGTFASCFILSCVNFIPYVPHYRTFYSSFEDSSDLSDPYLYFPLLLTCSSFVASFICWFEATIMLSGSPSLYTLAALDMGLFEPFYFGSLFARRIGYVIGLLAAVGIIIGYIGSYLVVQKMTPMDTYYWLGLELVLCLLRLMIWSWSAEKDNMNVINLRYKIDRSDEGLIRRIGRLSHTRIDAEDAIRKLKNGGYFIRSEIVDSYYQAKYHLHDMSIPDFNEVSVLAFLRSLEKTKRTTYYIMWNDKLHRIEKVLVVFENIALVMESVATEVRSLLKPIQCRIARYAQAAFKNSYYHEESDLEVIPKEQVDANSLAELKSKMDIINPWIKLVTLRKQVDLELEKDEQSFQTIELKSF</sequence>